<dbReference type="EMBL" id="KK852952">
    <property type="protein sequence ID" value="KDR13330.1"/>
    <property type="molecule type" value="Genomic_DNA"/>
</dbReference>
<keyword evidence="1" id="KW-0175">Coiled coil</keyword>
<name>A0A067QU19_ZOONE</name>
<dbReference type="InParanoid" id="A0A067QU19"/>
<evidence type="ECO:0000313" key="4">
    <source>
        <dbReference type="Proteomes" id="UP000027135"/>
    </source>
</evidence>
<dbReference type="Proteomes" id="UP000027135">
    <property type="component" value="Unassembled WGS sequence"/>
</dbReference>
<organism evidence="3 4">
    <name type="scientific">Zootermopsis nevadensis</name>
    <name type="common">Dampwood termite</name>
    <dbReference type="NCBI Taxonomy" id="136037"/>
    <lineage>
        <taxon>Eukaryota</taxon>
        <taxon>Metazoa</taxon>
        <taxon>Ecdysozoa</taxon>
        <taxon>Arthropoda</taxon>
        <taxon>Hexapoda</taxon>
        <taxon>Insecta</taxon>
        <taxon>Pterygota</taxon>
        <taxon>Neoptera</taxon>
        <taxon>Polyneoptera</taxon>
        <taxon>Dictyoptera</taxon>
        <taxon>Blattodea</taxon>
        <taxon>Blattoidea</taxon>
        <taxon>Termitoidae</taxon>
        <taxon>Termopsidae</taxon>
        <taxon>Zootermopsis</taxon>
    </lineage>
</organism>
<gene>
    <name evidence="3" type="ORF">L798_12955</name>
</gene>
<feature type="coiled-coil region" evidence="1">
    <location>
        <begin position="416"/>
        <end position="450"/>
    </location>
</feature>
<feature type="coiled-coil region" evidence="1">
    <location>
        <begin position="500"/>
        <end position="541"/>
    </location>
</feature>
<feature type="coiled-coil region" evidence="1">
    <location>
        <begin position="98"/>
        <end position="146"/>
    </location>
</feature>
<dbReference type="OrthoDB" id="10255522at2759"/>
<dbReference type="FunCoup" id="A0A067QU19">
    <property type="interactions" value="307"/>
</dbReference>
<reference evidence="3 4" key="1">
    <citation type="journal article" date="2014" name="Nat. Commun.">
        <title>Molecular traces of alternative social organization in a termite genome.</title>
        <authorList>
            <person name="Terrapon N."/>
            <person name="Li C."/>
            <person name="Robertson H.M."/>
            <person name="Ji L."/>
            <person name="Meng X."/>
            <person name="Booth W."/>
            <person name="Chen Z."/>
            <person name="Childers C.P."/>
            <person name="Glastad K.M."/>
            <person name="Gokhale K."/>
            <person name="Gowin J."/>
            <person name="Gronenberg W."/>
            <person name="Hermansen R.A."/>
            <person name="Hu H."/>
            <person name="Hunt B.G."/>
            <person name="Huylmans A.K."/>
            <person name="Khalil S.M."/>
            <person name="Mitchell R.D."/>
            <person name="Munoz-Torres M.C."/>
            <person name="Mustard J.A."/>
            <person name="Pan H."/>
            <person name="Reese J.T."/>
            <person name="Scharf M.E."/>
            <person name="Sun F."/>
            <person name="Vogel H."/>
            <person name="Xiao J."/>
            <person name="Yang W."/>
            <person name="Yang Z."/>
            <person name="Yang Z."/>
            <person name="Zhou J."/>
            <person name="Zhu J."/>
            <person name="Brent C.S."/>
            <person name="Elsik C.G."/>
            <person name="Goodisman M.A."/>
            <person name="Liberles D.A."/>
            <person name="Roe R.M."/>
            <person name="Vargo E.L."/>
            <person name="Vilcinskas A."/>
            <person name="Wang J."/>
            <person name="Bornberg-Bauer E."/>
            <person name="Korb J."/>
            <person name="Zhang G."/>
            <person name="Liebig J."/>
        </authorList>
    </citation>
    <scope>NUCLEOTIDE SEQUENCE [LARGE SCALE GENOMIC DNA]</scope>
    <source>
        <tissue evidence="3">Whole organism</tissue>
    </source>
</reference>
<evidence type="ECO:0000256" key="1">
    <source>
        <dbReference type="SAM" id="Coils"/>
    </source>
</evidence>
<keyword evidence="4" id="KW-1185">Reference proteome</keyword>
<accession>A0A067QU19</accession>
<dbReference type="AlphaFoldDB" id="A0A067QU19"/>
<feature type="region of interest" description="Disordered" evidence="2">
    <location>
        <begin position="606"/>
        <end position="631"/>
    </location>
</feature>
<evidence type="ECO:0000313" key="3">
    <source>
        <dbReference type="EMBL" id="KDR13330.1"/>
    </source>
</evidence>
<feature type="coiled-coil region" evidence="1">
    <location>
        <begin position="196"/>
        <end position="295"/>
    </location>
</feature>
<evidence type="ECO:0000256" key="2">
    <source>
        <dbReference type="SAM" id="MobiDB-lite"/>
    </source>
</evidence>
<sequence>MERGKNNIHNRNGFIKRFNIYEFLSRMRKFLCKWCRRSFITGNCFSYERQEDEDSDLRALLTEASVSETSMDIELEKTTYGYNGNDLCSFCSLFKQRIKELTANLAVVSAERDVLLKRLNPLNKSIDWLSTENEAQKREIERLRDSEEIADALRTEYAAIKCVLNKLSIGNDRVEISFRDKSHVSAEQLLAMCSEMAKLSAERDSLKTSYEVIAEENGSLKQQPLEILEADGVESRVTVLSKTVESLLSENEDLKQEVKRYSIREVEADILRIECNSIRVKMDELITERNRIQAELCEDLTIEETLLGMRKQIEILSTERDIFKTRCAQVTDVDSCIARQQAQDLRGAGEETIMAVERLKEPVLSQSTEFEETQIQHEKRIVDDSQNLVTKKNVLRLHEQQISDYKQKQLEQNDIIKQMQYENEVMQESIRNLQEEITQISQRERELEETIKYTDSQNKWHLQRIRSLERVISDYKQADVEQNDLITRMEKKNKNMFEYIRRLEYDAIEAKENVLEQENAMKDMQNENKELSDCIKSLKHDNNYYKAKQQVVEEAEMITDMENENGKLMDYVKKLKCDINHAKERDLEKDNIVRDMGNQIKELTDSITAIEEDRTDTDSKPSPHQKAYRIR</sequence>
<dbReference type="OMA" id="CDINHAK"/>
<protein>
    <submittedName>
        <fullName evidence="3">Uncharacterized protein</fullName>
    </submittedName>
</protein>
<proteinExistence type="predicted"/>